<proteinExistence type="predicted"/>
<sequence length="47" mass="5391">MRIVSLFLVCIKLSFILKAYVSDAMDSQFIDSVCIVHYLTKLCVLCF</sequence>
<name>A0A0A8Y8W3_ARUDO</name>
<feature type="chain" id="PRO_5002059625" evidence="1">
    <location>
        <begin position="25"/>
        <end position="47"/>
    </location>
</feature>
<accession>A0A0A8Y8W3</accession>
<dbReference type="AlphaFoldDB" id="A0A0A8Y8W3"/>
<dbReference type="EMBL" id="GBRH01276202">
    <property type="protein sequence ID" value="JAD21693.1"/>
    <property type="molecule type" value="Transcribed_RNA"/>
</dbReference>
<evidence type="ECO:0000256" key="1">
    <source>
        <dbReference type="SAM" id="SignalP"/>
    </source>
</evidence>
<keyword evidence="1" id="KW-0732">Signal</keyword>
<organism evidence="2">
    <name type="scientific">Arundo donax</name>
    <name type="common">Giant reed</name>
    <name type="synonym">Donax arundinaceus</name>
    <dbReference type="NCBI Taxonomy" id="35708"/>
    <lineage>
        <taxon>Eukaryota</taxon>
        <taxon>Viridiplantae</taxon>
        <taxon>Streptophyta</taxon>
        <taxon>Embryophyta</taxon>
        <taxon>Tracheophyta</taxon>
        <taxon>Spermatophyta</taxon>
        <taxon>Magnoliopsida</taxon>
        <taxon>Liliopsida</taxon>
        <taxon>Poales</taxon>
        <taxon>Poaceae</taxon>
        <taxon>PACMAD clade</taxon>
        <taxon>Arundinoideae</taxon>
        <taxon>Arundineae</taxon>
        <taxon>Arundo</taxon>
    </lineage>
</organism>
<evidence type="ECO:0000313" key="2">
    <source>
        <dbReference type="EMBL" id="JAD21693.1"/>
    </source>
</evidence>
<reference evidence="2" key="2">
    <citation type="journal article" date="2015" name="Data Brief">
        <title>Shoot transcriptome of the giant reed, Arundo donax.</title>
        <authorList>
            <person name="Barrero R.A."/>
            <person name="Guerrero F.D."/>
            <person name="Moolhuijzen P."/>
            <person name="Goolsby J.A."/>
            <person name="Tidwell J."/>
            <person name="Bellgard S.E."/>
            <person name="Bellgard M.I."/>
        </authorList>
    </citation>
    <scope>NUCLEOTIDE SEQUENCE</scope>
    <source>
        <tissue evidence="2">Shoot tissue taken approximately 20 cm above the soil surface</tissue>
    </source>
</reference>
<reference evidence="2" key="1">
    <citation type="submission" date="2014-09" db="EMBL/GenBank/DDBJ databases">
        <authorList>
            <person name="Magalhaes I.L.F."/>
            <person name="Oliveira U."/>
            <person name="Santos F.R."/>
            <person name="Vidigal T.H.D.A."/>
            <person name="Brescovit A.D."/>
            <person name="Santos A.J."/>
        </authorList>
    </citation>
    <scope>NUCLEOTIDE SEQUENCE</scope>
    <source>
        <tissue evidence="2">Shoot tissue taken approximately 20 cm above the soil surface</tissue>
    </source>
</reference>
<feature type="signal peptide" evidence="1">
    <location>
        <begin position="1"/>
        <end position="24"/>
    </location>
</feature>
<protein>
    <submittedName>
        <fullName evidence="2">Uncharacterized protein</fullName>
    </submittedName>
</protein>